<proteinExistence type="predicted"/>
<feature type="domain" description="Pyridoxamine 5'-phosphate oxidase N-terminal" evidence="2">
    <location>
        <begin position="7"/>
        <end position="98"/>
    </location>
</feature>
<dbReference type="InterPro" id="IPR012349">
    <property type="entry name" value="Split_barrel_FMN-bd"/>
</dbReference>
<evidence type="ECO:0000313" key="3">
    <source>
        <dbReference type="EMBL" id="ETW93263.1"/>
    </source>
</evidence>
<dbReference type="PANTHER" id="PTHR35176:SF11">
    <property type="entry name" value="PYRIDOXAMINE 5'-PHOSPHATE OXIDASE FAMILY PROTEIN"/>
    <property type="match status" value="1"/>
</dbReference>
<organism evidence="3 4">
    <name type="scientific">Entotheonella factor</name>
    <dbReference type="NCBI Taxonomy" id="1429438"/>
    <lineage>
        <taxon>Bacteria</taxon>
        <taxon>Pseudomonadati</taxon>
        <taxon>Nitrospinota/Tectimicrobiota group</taxon>
        <taxon>Candidatus Tectimicrobiota</taxon>
        <taxon>Candidatus Entotheonellia</taxon>
        <taxon>Candidatus Entotheonellales</taxon>
        <taxon>Candidatus Entotheonellaceae</taxon>
        <taxon>Candidatus Entotheonella</taxon>
    </lineage>
</organism>
<dbReference type="PANTHER" id="PTHR35176">
    <property type="entry name" value="HEME OXYGENASE HI_0854-RELATED"/>
    <property type="match status" value="1"/>
</dbReference>
<sequence length="118" mass="14061">MPSDAFDALRRTKTVYLTTWSASGKPGTVPIWFFEHRGRIYFCSQRDTLKVRRIRRSGRAALNVGRRTGPQLTCIARIVDNDPEVQQLLLQTYRRRYRFRWLFLGPRIQRAFERDEEV</sequence>
<protein>
    <recommendedName>
        <fullName evidence="2">Pyridoxamine 5'-phosphate oxidase N-terminal domain-containing protein</fullName>
    </recommendedName>
</protein>
<gene>
    <name evidence="3" type="ORF">ETSY1_39970</name>
</gene>
<dbReference type="HOGENOM" id="CLU_2077877_0_0_7"/>
<feature type="non-terminal residue" evidence="3">
    <location>
        <position position="118"/>
    </location>
</feature>
<dbReference type="GO" id="GO:0070967">
    <property type="term" value="F:coenzyme F420 binding"/>
    <property type="evidence" value="ECO:0007669"/>
    <property type="project" value="TreeGrafter"/>
</dbReference>
<evidence type="ECO:0000259" key="2">
    <source>
        <dbReference type="Pfam" id="PF01243"/>
    </source>
</evidence>
<dbReference type="SUPFAM" id="SSF50475">
    <property type="entry name" value="FMN-binding split barrel"/>
    <property type="match status" value="1"/>
</dbReference>
<comment type="caution">
    <text evidence="3">The sequence shown here is derived from an EMBL/GenBank/DDBJ whole genome shotgun (WGS) entry which is preliminary data.</text>
</comment>
<dbReference type="Proteomes" id="UP000019141">
    <property type="component" value="Unassembled WGS sequence"/>
</dbReference>
<dbReference type="EMBL" id="AZHW01001270">
    <property type="protein sequence ID" value="ETW93263.1"/>
    <property type="molecule type" value="Genomic_DNA"/>
</dbReference>
<evidence type="ECO:0000256" key="1">
    <source>
        <dbReference type="ARBA" id="ARBA00023002"/>
    </source>
</evidence>
<dbReference type="InterPro" id="IPR011576">
    <property type="entry name" value="Pyridox_Oxase_N"/>
</dbReference>
<keyword evidence="4" id="KW-1185">Reference proteome</keyword>
<dbReference type="AlphaFoldDB" id="W4L595"/>
<keyword evidence="1" id="KW-0560">Oxidoreductase</keyword>
<dbReference type="Gene3D" id="2.30.110.10">
    <property type="entry name" value="Electron Transport, Fmn-binding Protein, Chain A"/>
    <property type="match status" value="1"/>
</dbReference>
<evidence type="ECO:0000313" key="4">
    <source>
        <dbReference type="Proteomes" id="UP000019141"/>
    </source>
</evidence>
<dbReference type="GO" id="GO:0005829">
    <property type="term" value="C:cytosol"/>
    <property type="evidence" value="ECO:0007669"/>
    <property type="project" value="TreeGrafter"/>
</dbReference>
<reference evidence="3 4" key="1">
    <citation type="journal article" date="2014" name="Nature">
        <title>An environmental bacterial taxon with a large and distinct metabolic repertoire.</title>
        <authorList>
            <person name="Wilson M.C."/>
            <person name="Mori T."/>
            <person name="Ruckert C."/>
            <person name="Uria A.R."/>
            <person name="Helf M.J."/>
            <person name="Takada K."/>
            <person name="Gernert C."/>
            <person name="Steffens U.A."/>
            <person name="Heycke N."/>
            <person name="Schmitt S."/>
            <person name="Rinke C."/>
            <person name="Helfrich E.J."/>
            <person name="Brachmann A.O."/>
            <person name="Gurgui C."/>
            <person name="Wakimoto T."/>
            <person name="Kracht M."/>
            <person name="Crusemann M."/>
            <person name="Hentschel U."/>
            <person name="Abe I."/>
            <person name="Matsunaga S."/>
            <person name="Kalinowski J."/>
            <person name="Takeyama H."/>
            <person name="Piel J."/>
        </authorList>
    </citation>
    <scope>NUCLEOTIDE SEQUENCE [LARGE SCALE GENOMIC DNA]</scope>
    <source>
        <strain evidence="4">TSY1</strain>
    </source>
</reference>
<dbReference type="InterPro" id="IPR052019">
    <property type="entry name" value="F420H2_bilvrd_red/Heme_oxyg"/>
</dbReference>
<accession>W4L595</accession>
<dbReference type="Pfam" id="PF01243">
    <property type="entry name" value="PNPOx_N"/>
    <property type="match status" value="1"/>
</dbReference>
<name>W4L595_ENTF1</name>
<dbReference type="GO" id="GO:0016627">
    <property type="term" value="F:oxidoreductase activity, acting on the CH-CH group of donors"/>
    <property type="evidence" value="ECO:0007669"/>
    <property type="project" value="TreeGrafter"/>
</dbReference>